<keyword evidence="1" id="KW-0732">Signal</keyword>
<dbReference type="EMBL" id="FOFX01000001">
    <property type="protein sequence ID" value="SEP65344.1"/>
    <property type="molecule type" value="Genomic_DNA"/>
</dbReference>
<dbReference type="Proteomes" id="UP000182882">
    <property type="component" value="Unassembled WGS sequence"/>
</dbReference>
<evidence type="ECO:0000313" key="6">
    <source>
        <dbReference type="Proteomes" id="UP000181998"/>
    </source>
</evidence>
<keyword evidence="7" id="KW-1185">Reference proteome</keyword>
<gene>
    <name evidence="2" type="ORF">C8R28_100532</name>
    <name evidence="3" type="ORF">SAMN05216406_10784</name>
    <name evidence="4" type="ORF">SAMN05421510_1001116</name>
    <name evidence="5" type="ORF">SAMN06297164_1178</name>
</gene>
<proteinExistence type="predicted"/>
<feature type="chain" id="PRO_5015065488" evidence="1">
    <location>
        <begin position="25"/>
        <end position="114"/>
    </location>
</feature>
<sequence>MNKTFGIFLLLIIGLMAMPQSAFSQQTRKFPVNSQLGNLTAVSFPLFVINNQEMQMGPGGQIRGIDNLIILPNAASYVGLIRYQLDIMGNLHRVWILTPDEVKEAENQGQQILR</sequence>
<evidence type="ECO:0000313" key="8">
    <source>
        <dbReference type="Proteomes" id="UP000219335"/>
    </source>
</evidence>
<dbReference type="AlphaFoldDB" id="A0A1H8ZM14"/>
<reference evidence="6 7" key="1">
    <citation type="submission" date="2016-10" db="EMBL/GenBank/DDBJ databases">
        <authorList>
            <person name="Varghese N."/>
            <person name="Submissions S."/>
        </authorList>
    </citation>
    <scope>NUCLEOTIDE SEQUENCE [LARGE SCALE GENOMIC DNA]</scope>
    <source>
        <strain evidence="7">Nm10</strain>
        <strain evidence="6">Nm9</strain>
    </source>
</reference>
<protein>
    <submittedName>
        <fullName evidence="4">Uncharacterized protein</fullName>
    </submittedName>
</protein>
<reference evidence="5 8" key="3">
    <citation type="submission" date="2017-09" db="EMBL/GenBank/DDBJ databases">
        <authorList>
            <person name="Ehlers B."/>
            <person name="Leendertz F.H."/>
        </authorList>
    </citation>
    <scope>NUCLEOTIDE SEQUENCE [LARGE SCALE GENOMIC DNA]</scope>
    <source>
        <strain evidence="5 8">Nm42</strain>
    </source>
</reference>
<dbReference type="Proteomes" id="UP000181998">
    <property type="component" value="Unassembled WGS sequence"/>
</dbReference>
<reference evidence="4" key="2">
    <citation type="submission" date="2016-10" db="EMBL/GenBank/DDBJ databases">
        <authorList>
            <person name="de Groot N.N."/>
        </authorList>
    </citation>
    <scope>NUCLEOTIDE SEQUENCE [LARGE SCALE GENOMIC DNA]</scope>
    <source>
        <strain evidence="3">Nm10</strain>
        <strain evidence="4">Nm9</strain>
    </source>
</reference>
<evidence type="ECO:0000313" key="7">
    <source>
        <dbReference type="Proteomes" id="UP000182882"/>
    </source>
</evidence>
<evidence type="ECO:0000256" key="1">
    <source>
        <dbReference type="SAM" id="SignalP"/>
    </source>
</evidence>
<evidence type="ECO:0000313" key="3">
    <source>
        <dbReference type="EMBL" id="SDT87936.1"/>
    </source>
</evidence>
<name>A0A1H8ZM14_9PROT</name>
<dbReference type="Proteomes" id="UP000219335">
    <property type="component" value="Unassembled WGS sequence"/>
</dbReference>
<dbReference type="Proteomes" id="UP000244110">
    <property type="component" value="Unassembled WGS sequence"/>
</dbReference>
<dbReference type="STRING" id="44577.ATY38_03330"/>
<evidence type="ECO:0000313" key="5">
    <source>
        <dbReference type="EMBL" id="SOD17393.1"/>
    </source>
</evidence>
<organism evidence="4 6">
    <name type="scientific">Nitrosomonas ureae</name>
    <dbReference type="NCBI Taxonomy" id="44577"/>
    <lineage>
        <taxon>Bacteria</taxon>
        <taxon>Pseudomonadati</taxon>
        <taxon>Pseudomonadota</taxon>
        <taxon>Betaproteobacteria</taxon>
        <taxon>Nitrosomonadales</taxon>
        <taxon>Nitrosomonadaceae</taxon>
        <taxon>Nitrosomonas</taxon>
    </lineage>
</organism>
<dbReference type="EMBL" id="FNLN01000007">
    <property type="protein sequence ID" value="SDT87936.1"/>
    <property type="molecule type" value="Genomic_DNA"/>
</dbReference>
<feature type="signal peptide" evidence="1">
    <location>
        <begin position="1"/>
        <end position="24"/>
    </location>
</feature>
<dbReference type="RefSeq" id="WP_235590380.1">
    <property type="nucleotide sequence ID" value="NZ_CP013341.1"/>
</dbReference>
<dbReference type="EMBL" id="OCMU01000001">
    <property type="protein sequence ID" value="SOD17393.1"/>
    <property type="molecule type" value="Genomic_DNA"/>
</dbReference>
<reference evidence="2 9" key="4">
    <citation type="submission" date="2018-04" db="EMBL/GenBank/DDBJ databases">
        <title>Active sludge and wastewater microbial communities from Klosterneuburg, Austria.</title>
        <authorList>
            <person name="Wagner M."/>
        </authorList>
    </citation>
    <scope>NUCLEOTIDE SEQUENCE [LARGE SCALE GENOMIC DNA]</scope>
    <source>
        <strain evidence="2 9">Nm4</strain>
    </source>
</reference>
<accession>A0A1H8ZM14</accession>
<evidence type="ECO:0000313" key="4">
    <source>
        <dbReference type="EMBL" id="SEP65344.1"/>
    </source>
</evidence>
<evidence type="ECO:0000313" key="9">
    <source>
        <dbReference type="Proteomes" id="UP000244110"/>
    </source>
</evidence>
<dbReference type="EMBL" id="QAOL01000005">
    <property type="protein sequence ID" value="PTQ87426.1"/>
    <property type="molecule type" value="Genomic_DNA"/>
</dbReference>
<evidence type="ECO:0000313" key="2">
    <source>
        <dbReference type="EMBL" id="PTQ87426.1"/>
    </source>
</evidence>